<feature type="region of interest" description="Disordered" evidence="1">
    <location>
        <begin position="92"/>
        <end position="111"/>
    </location>
</feature>
<name>A0A388MFE8_CHABU</name>
<organism evidence="2 3">
    <name type="scientific">Chara braunii</name>
    <name type="common">Braun's stonewort</name>
    <dbReference type="NCBI Taxonomy" id="69332"/>
    <lineage>
        <taxon>Eukaryota</taxon>
        <taxon>Viridiplantae</taxon>
        <taxon>Streptophyta</taxon>
        <taxon>Charophyceae</taxon>
        <taxon>Charales</taxon>
        <taxon>Characeae</taxon>
        <taxon>Chara</taxon>
    </lineage>
</organism>
<gene>
    <name evidence="2" type="ORF">CBR_g62619</name>
</gene>
<dbReference type="EMBL" id="BFEA01001360">
    <property type="protein sequence ID" value="GBG93274.1"/>
    <property type="molecule type" value="Genomic_DNA"/>
</dbReference>
<keyword evidence="3" id="KW-1185">Reference proteome</keyword>
<proteinExistence type="predicted"/>
<protein>
    <submittedName>
        <fullName evidence="2">Uncharacterized protein</fullName>
    </submittedName>
</protein>
<dbReference type="AlphaFoldDB" id="A0A388MFE8"/>
<feature type="compositionally biased region" description="Basic and acidic residues" evidence="1">
    <location>
        <begin position="182"/>
        <end position="199"/>
    </location>
</feature>
<comment type="caution">
    <text evidence="2">The sequence shown here is derived from an EMBL/GenBank/DDBJ whole genome shotgun (WGS) entry which is preliminary data.</text>
</comment>
<dbReference type="Proteomes" id="UP000265515">
    <property type="component" value="Unassembled WGS sequence"/>
</dbReference>
<evidence type="ECO:0000313" key="2">
    <source>
        <dbReference type="EMBL" id="GBG93274.1"/>
    </source>
</evidence>
<feature type="compositionally biased region" description="Basic and acidic residues" evidence="1">
    <location>
        <begin position="99"/>
        <end position="110"/>
    </location>
</feature>
<sequence length="199" mass="22257">MEATVAQAFAKQMAALEEKIKDHVQSTLTASEEKNSRLYEGLMRFLERTEGEVPRRPREEPYPNLKRRLDLDEYERGVDTGVRIAATPVTKKRTVGMRKGKEPMDTETKKKGAVASCSKQGVIDFALELRESLQAKQAPELKLMCKRKNIKWVSKAQAVKDLAAAKTREAYDGWLTGVDGAEGGKEDRRPDGEVAPHAD</sequence>
<accession>A0A388MFE8</accession>
<reference evidence="2 3" key="1">
    <citation type="journal article" date="2018" name="Cell">
        <title>The Chara Genome: Secondary Complexity and Implications for Plant Terrestrialization.</title>
        <authorList>
            <person name="Nishiyama T."/>
            <person name="Sakayama H."/>
            <person name="Vries J.D."/>
            <person name="Buschmann H."/>
            <person name="Saint-Marcoux D."/>
            <person name="Ullrich K.K."/>
            <person name="Haas F.B."/>
            <person name="Vanderstraeten L."/>
            <person name="Becker D."/>
            <person name="Lang D."/>
            <person name="Vosolsobe S."/>
            <person name="Rombauts S."/>
            <person name="Wilhelmsson P.K.I."/>
            <person name="Janitza P."/>
            <person name="Kern R."/>
            <person name="Heyl A."/>
            <person name="Rumpler F."/>
            <person name="Villalobos L.I.A.C."/>
            <person name="Clay J.M."/>
            <person name="Skokan R."/>
            <person name="Toyoda A."/>
            <person name="Suzuki Y."/>
            <person name="Kagoshima H."/>
            <person name="Schijlen E."/>
            <person name="Tajeshwar N."/>
            <person name="Catarino B."/>
            <person name="Hetherington A.J."/>
            <person name="Saltykova A."/>
            <person name="Bonnot C."/>
            <person name="Breuninger H."/>
            <person name="Symeonidi A."/>
            <person name="Radhakrishnan G.V."/>
            <person name="Van Nieuwerburgh F."/>
            <person name="Deforce D."/>
            <person name="Chang C."/>
            <person name="Karol K.G."/>
            <person name="Hedrich R."/>
            <person name="Ulvskov P."/>
            <person name="Glockner G."/>
            <person name="Delwiche C.F."/>
            <person name="Petrasek J."/>
            <person name="Van de Peer Y."/>
            <person name="Friml J."/>
            <person name="Beilby M."/>
            <person name="Dolan L."/>
            <person name="Kohara Y."/>
            <person name="Sugano S."/>
            <person name="Fujiyama A."/>
            <person name="Delaux P.-M."/>
            <person name="Quint M."/>
            <person name="TheiBen G."/>
            <person name="Hagemann M."/>
            <person name="Harholt J."/>
            <person name="Dunand C."/>
            <person name="Zachgo S."/>
            <person name="Langdale J."/>
            <person name="Maumus F."/>
            <person name="Straeten D.V.D."/>
            <person name="Gould S.B."/>
            <person name="Rensing S.A."/>
        </authorList>
    </citation>
    <scope>NUCLEOTIDE SEQUENCE [LARGE SCALE GENOMIC DNA]</scope>
    <source>
        <strain evidence="2 3">S276</strain>
    </source>
</reference>
<dbReference type="Gramene" id="GBG93274">
    <property type="protein sequence ID" value="GBG93274"/>
    <property type="gene ID" value="CBR_g62619"/>
</dbReference>
<feature type="region of interest" description="Disordered" evidence="1">
    <location>
        <begin position="175"/>
        <end position="199"/>
    </location>
</feature>
<evidence type="ECO:0000256" key="1">
    <source>
        <dbReference type="SAM" id="MobiDB-lite"/>
    </source>
</evidence>
<evidence type="ECO:0000313" key="3">
    <source>
        <dbReference type="Proteomes" id="UP000265515"/>
    </source>
</evidence>